<accession>A0ABT3GEM5</accession>
<evidence type="ECO:0000313" key="2">
    <source>
        <dbReference type="EMBL" id="MCW1922061.1"/>
    </source>
</evidence>
<reference evidence="2 3" key="1">
    <citation type="submission" date="2022-10" db="EMBL/GenBank/DDBJ databases">
        <title>Luteolibacter arcticus strain CCTCC AB 2014275, whole genome shotgun sequencing project.</title>
        <authorList>
            <person name="Zhao G."/>
            <person name="Shen L."/>
        </authorList>
    </citation>
    <scope>NUCLEOTIDE SEQUENCE [LARGE SCALE GENOMIC DNA]</scope>
    <source>
        <strain evidence="2 3">CCTCC AB 2014275</strain>
    </source>
</reference>
<gene>
    <name evidence="2" type="ORF">OKA05_05820</name>
</gene>
<organism evidence="2 3">
    <name type="scientific">Luteolibacter arcticus</name>
    <dbReference type="NCBI Taxonomy" id="1581411"/>
    <lineage>
        <taxon>Bacteria</taxon>
        <taxon>Pseudomonadati</taxon>
        <taxon>Verrucomicrobiota</taxon>
        <taxon>Verrucomicrobiia</taxon>
        <taxon>Verrucomicrobiales</taxon>
        <taxon>Verrucomicrobiaceae</taxon>
        <taxon>Luteolibacter</taxon>
    </lineage>
</organism>
<sequence length="221" mass="25089">MNALLSKLTERVATPRRYTKDDGWWLVAMKEQYAEMKSAGGRDFAGAKPAKGPQRGTIEYSDLCIRGGGAQEELAEELGFPLPDDYRFFCSIFREYLIAGRSIIRLWDAEDIRDDIEGWDVPRNEPVTLFYFARLPQETARFALRRKPDGEVDVVFSWDYGDLGEPVISSDQEDKFRCDVSFSTWLERMIGTDGFPLFPGGSVPTSEGWGERDHLKPPTAT</sequence>
<comment type="caution">
    <text evidence="2">The sequence shown here is derived from an EMBL/GenBank/DDBJ whole genome shotgun (WGS) entry which is preliminary data.</text>
</comment>
<dbReference type="Proteomes" id="UP001320876">
    <property type="component" value="Unassembled WGS sequence"/>
</dbReference>
<evidence type="ECO:0000313" key="3">
    <source>
        <dbReference type="Proteomes" id="UP001320876"/>
    </source>
</evidence>
<feature type="compositionally biased region" description="Basic and acidic residues" evidence="1">
    <location>
        <begin position="209"/>
        <end position="221"/>
    </location>
</feature>
<feature type="region of interest" description="Disordered" evidence="1">
    <location>
        <begin position="201"/>
        <end position="221"/>
    </location>
</feature>
<evidence type="ECO:0000256" key="1">
    <source>
        <dbReference type="SAM" id="MobiDB-lite"/>
    </source>
</evidence>
<dbReference type="RefSeq" id="WP_264486171.1">
    <property type="nucleotide sequence ID" value="NZ_JAPDDT010000002.1"/>
</dbReference>
<name>A0ABT3GEM5_9BACT</name>
<dbReference type="SUPFAM" id="SSF160631">
    <property type="entry name" value="SMI1/KNR4-like"/>
    <property type="match status" value="1"/>
</dbReference>
<keyword evidence="3" id="KW-1185">Reference proteome</keyword>
<protein>
    <submittedName>
        <fullName evidence="2">SMI1/KNR4 family protein</fullName>
    </submittedName>
</protein>
<dbReference type="EMBL" id="JAPDDT010000002">
    <property type="protein sequence ID" value="MCW1922061.1"/>
    <property type="molecule type" value="Genomic_DNA"/>
</dbReference>
<dbReference type="Gene3D" id="3.40.1580.10">
    <property type="entry name" value="SMI1/KNR4-like"/>
    <property type="match status" value="1"/>
</dbReference>
<proteinExistence type="predicted"/>
<dbReference type="InterPro" id="IPR037883">
    <property type="entry name" value="Knr4/Smi1-like_sf"/>
</dbReference>